<name>A0A844Y9Q3_9SPHN</name>
<dbReference type="RefSeq" id="WP_160660557.1">
    <property type="nucleotide sequence ID" value="NZ_BAABDV010000001.1"/>
</dbReference>
<dbReference type="AlphaFoldDB" id="A0A844Y9Q3"/>
<dbReference type="OrthoDB" id="7579689at2"/>
<comment type="caution">
    <text evidence="1">The sequence shown here is derived from an EMBL/GenBank/DDBJ whole genome shotgun (WGS) entry which is preliminary data.</text>
</comment>
<dbReference type="Proteomes" id="UP000430272">
    <property type="component" value="Unassembled WGS sequence"/>
</dbReference>
<dbReference type="EMBL" id="WTYD01000001">
    <property type="protein sequence ID" value="MXO53738.1"/>
    <property type="molecule type" value="Genomic_DNA"/>
</dbReference>
<gene>
    <name evidence="1" type="ORF">GRI47_06925</name>
</gene>
<evidence type="ECO:0000313" key="1">
    <source>
        <dbReference type="EMBL" id="MXO53738.1"/>
    </source>
</evidence>
<accession>A0A844Y9Q3</accession>
<organism evidence="1 2">
    <name type="scientific">Qipengyuania pelagi</name>
    <dbReference type="NCBI Taxonomy" id="994320"/>
    <lineage>
        <taxon>Bacteria</taxon>
        <taxon>Pseudomonadati</taxon>
        <taxon>Pseudomonadota</taxon>
        <taxon>Alphaproteobacteria</taxon>
        <taxon>Sphingomonadales</taxon>
        <taxon>Erythrobacteraceae</taxon>
        <taxon>Qipengyuania</taxon>
    </lineage>
</organism>
<keyword evidence="2" id="KW-1185">Reference proteome</keyword>
<evidence type="ECO:0000313" key="2">
    <source>
        <dbReference type="Proteomes" id="UP000430272"/>
    </source>
</evidence>
<reference evidence="1 2" key="1">
    <citation type="submission" date="2019-12" db="EMBL/GenBank/DDBJ databases">
        <title>Genomic-based taxomic classification of the family Erythrobacteraceae.</title>
        <authorList>
            <person name="Xu L."/>
        </authorList>
    </citation>
    <scope>NUCLEOTIDE SEQUENCE [LARGE SCALE GENOMIC DNA]</scope>
    <source>
        <strain evidence="1 2">JCM 17468</strain>
    </source>
</reference>
<sequence length="110" mass="11931">MMHDPIPVPDEANAIAPVAADTAATPLHAALAEELRIASRLLNDLAYELACDDAVIRKHVESLQNIDRVTQMQLSVASVLDSGHTDAAQVFIGLEDMADRLREACRAETR</sequence>
<proteinExistence type="predicted"/>
<protein>
    <submittedName>
        <fullName evidence="1">Uncharacterized protein</fullName>
    </submittedName>
</protein>